<evidence type="ECO:0000313" key="3">
    <source>
        <dbReference type="Proteomes" id="UP000219689"/>
    </source>
</evidence>
<feature type="transmembrane region" description="Helical" evidence="1">
    <location>
        <begin position="209"/>
        <end position="226"/>
    </location>
</feature>
<feature type="transmembrane region" description="Helical" evidence="1">
    <location>
        <begin position="165"/>
        <end position="188"/>
    </location>
</feature>
<keyword evidence="1" id="KW-1133">Transmembrane helix</keyword>
<keyword evidence="1" id="KW-0472">Membrane</keyword>
<evidence type="ECO:0000256" key="1">
    <source>
        <dbReference type="SAM" id="Phobius"/>
    </source>
</evidence>
<keyword evidence="1" id="KW-0812">Transmembrane</keyword>
<dbReference type="Proteomes" id="UP000219689">
    <property type="component" value="Unassembled WGS sequence"/>
</dbReference>
<feature type="transmembrane region" description="Helical" evidence="1">
    <location>
        <begin position="100"/>
        <end position="122"/>
    </location>
</feature>
<dbReference type="RefSeq" id="WP_097380140.1">
    <property type="nucleotide sequence ID" value="NZ_NXNI01000001.1"/>
</dbReference>
<feature type="transmembrane region" description="Helical" evidence="1">
    <location>
        <begin position="134"/>
        <end position="153"/>
    </location>
</feature>
<keyword evidence="3" id="KW-1185">Reference proteome</keyword>
<proteinExistence type="predicted"/>
<reference evidence="2 3" key="1">
    <citation type="submission" date="2017-09" db="EMBL/GenBank/DDBJ databases">
        <title>Genome sequences of Natrinema ejinorence JCM 13890T.</title>
        <authorList>
            <person name="Roh S.W."/>
            <person name="Kim Y.B."/>
            <person name="Kim J.Y."/>
        </authorList>
    </citation>
    <scope>NUCLEOTIDE SEQUENCE [LARGE SCALE GENOMIC DNA]</scope>
    <source>
        <strain evidence="2 3">JCM 13890</strain>
    </source>
</reference>
<accession>A0A2A5QWJ9</accession>
<gene>
    <name evidence="2" type="ORF">CP557_12085</name>
</gene>
<protein>
    <submittedName>
        <fullName evidence="2">Uncharacterized protein</fullName>
    </submittedName>
</protein>
<sequence length="261" mass="28055">MSGEHDPAAVCDAERTLSHPLRAALARLRRDPALFGPFLLVGIALSLVDWLRRRDPLPAPERAGFGTNGIDIRLEFVGYPTGIGQTMRPLESLIGLEPGYLVWGLGLYGLTTLAVSVAGVVTMAHAMGRDVRLGAVRSLFGFVVATDLFQRLLGSIELLQAMGLWGVVPLAIYCYLFVRFFVAPGLLVDGRSIQAAIRGSLRRTAGRGWRLFGLVVAIGLSAWLLASLPLGTVLSSALVAPVHAVAIVVVLERDRSHPAFR</sequence>
<dbReference type="OrthoDB" id="163483at2157"/>
<evidence type="ECO:0000313" key="2">
    <source>
        <dbReference type="EMBL" id="PCR91197.1"/>
    </source>
</evidence>
<dbReference type="AlphaFoldDB" id="A0A2A5QWJ9"/>
<dbReference type="EMBL" id="NXNI01000001">
    <property type="protein sequence ID" value="PCR91197.1"/>
    <property type="molecule type" value="Genomic_DNA"/>
</dbReference>
<organism evidence="2 3">
    <name type="scientific">Natrinema ejinorense</name>
    <dbReference type="NCBI Taxonomy" id="373386"/>
    <lineage>
        <taxon>Archaea</taxon>
        <taxon>Methanobacteriati</taxon>
        <taxon>Methanobacteriota</taxon>
        <taxon>Stenosarchaea group</taxon>
        <taxon>Halobacteria</taxon>
        <taxon>Halobacteriales</taxon>
        <taxon>Natrialbaceae</taxon>
        <taxon>Natrinema</taxon>
    </lineage>
</organism>
<comment type="caution">
    <text evidence="2">The sequence shown here is derived from an EMBL/GenBank/DDBJ whole genome shotgun (WGS) entry which is preliminary data.</text>
</comment>
<name>A0A2A5QWJ9_9EURY</name>
<feature type="transmembrane region" description="Helical" evidence="1">
    <location>
        <begin position="32"/>
        <end position="51"/>
    </location>
</feature>
<feature type="transmembrane region" description="Helical" evidence="1">
    <location>
        <begin position="232"/>
        <end position="251"/>
    </location>
</feature>